<evidence type="ECO:0000313" key="2">
    <source>
        <dbReference type="EMBL" id="GAJ09366.1"/>
    </source>
</evidence>
<protein>
    <recommendedName>
        <fullName evidence="1">Ice-binding protein C-terminal domain-containing protein</fullName>
    </recommendedName>
</protein>
<reference evidence="2" key="1">
    <citation type="journal article" date="2014" name="Front. Microbiol.">
        <title>High frequency of phylogenetically diverse reductive dehalogenase-homologous genes in deep subseafloor sedimentary metagenomes.</title>
        <authorList>
            <person name="Kawai M."/>
            <person name="Futagami T."/>
            <person name="Toyoda A."/>
            <person name="Takaki Y."/>
            <person name="Nishi S."/>
            <person name="Hori S."/>
            <person name="Arai W."/>
            <person name="Tsubouchi T."/>
            <person name="Morono Y."/>
            <person name="Uchiyama I."/>
            <person name="Ito T."/>
            <person name="Fujiyama A."/>
            <person name="Inagaki F."/>
            <person name="Takami H."/>
        </authorList>
    </citation>
    <scope>NUCLEOTIDE SEQUENCE</scope>
    <source>
        <strain evidence="2">Expedition CK06-06</strain>
    </source>
</reference>
<gene>
    <name evidence="2" type="ORF">S12H4_47289</name>
</gene>
<accession>X1V8Z6</accession>
<feature type="non-terminal residue" evidence="2">
    <location>
        <position position="1"/>
    </location>
</feature>
<dbReference type="InterPro" id="IPR013424">
    <property type="entry name" value="Ice-binding_C"/>
</dbReference>
<dbReference type="AlphaFoldDB" id="X1V8Z6"/>
<sequence>VISDHLRAASTVNIHGYGFEYDPLAGDYTGGQLTGFWVDDTPFSIDLFAGLMPGDGFYDTYSHIELVPEPATILLLGLGGLFLRKRNSFES</sequence>
<evidence type="ECO:0000259" key="1">
    <source>
        <dbReference type="Pfam" id="PF07589"/>
    </source>
</evidence>
<feature type="domain" description="Ice-binding protein C-terminal" evidence="1">
    <location>
        <begin position="67"/>
        <end position="86"/>
    </location>
</feature>
<organism evidence="2">
    <name type="scientific">marine sediment metagenome</name>
    <dbReference type="NCBI Taxonomy" id="412755"/>
    <lineage>
        <taxon>unclassified sequences</taxon>
        <taxon>metagenomes</taxon>
        <taxon>ecological metagenomes</taxon>
    </lineage>
</organism>
<name>X1V8Z6_9ZZZZ</name>
<dbReference type="EMBL" id="BARW01029428">
    <property type="protein sequence ID" value="GAJ09366.1"/>
    <property type="molecule type" value="Genomic_DNA"/>
</dbReference>
<dbReference type="NCBIfam" id="TIGR02595">
    <property type="entry name" value="PEP_CTERM"/>
    <property type="match status" value="1"/>
</dbReference>
<dbReference type="Pfam" id="PF07589">
    <property type="entry name" value="PEP-CTERM"/>
    <property type="match status" value="1"/>
</dbReference>
<comment type="caution">
    <text evidence="2">The sequence shown here is derived from an EMBL/GenBank/DDBJ whole genome shotgun (WGS) entry which is preliminary data.</text>
</comment>
<proteinExistence type="predicted"/>